<dbReference type="KEGG" id="mcak:MCCS_25270"/>
<proteinExistence type="predicted"/>
<sequence length="72" mass="8163">MSDKQMKEIYKLVDVLVSIAKDEAENDLFELEFKAEGVVLKSELTPLEYVRVVAMGVSNALIEVVNMEDEEQ</sequence>
<organism evidence="1 2">
    <name type="scientific">Macrococcoides canis</name>
    <dbReference type="NCBI Taxonomy" id="1855823"/>
    <lineage>
        <taxon>Bacteria</taxon>
        <taxon>Bacillati</taxon>
        <taxon>Bacillota</taxon>
        <taxon>Bacilli</taxon>
        <taxon>Bacillales</taxon>
        <taxon>Staphylococcaceae</taxon>
        <taxon>Macrococcoides</taxon>
    </lineage>
</organism>
<dbReference type="GeneID" id="35296591"/>
<dbReference type="Proteomes" id="UP000194154">
    <property type="component" value="Chromosome"/>
</dbReference>
<dbReference type="EMBL" id="CP021059">
    <property type="protein sequence ID" value="ARQ08083.1"/>
    <property type="molecule type" value="Genomic_DNA"/>
</dbReference>
<dbReference type="RefSeq" id="WP_086043600.1">
    <property type="nucleotide sequence ID" value="NZ_CBCRZA010000009.1"/>
</dbReference>
<gene>
    <name evidence="1" type="ORF">MCCS_25270</name>
</gene>
<protein>
    <submittedName>
        <fullName evidence="1">Uncharacterized protein</fullName>
    </submittedName>
</protein>
<evidence type="ECO:0000313" key="2">
    <source>
        <dbReference type="Proteomes" id="UP000194154"/>
    </source>
</evidence>
<keyword evidence="2" id="KW-1185">Reference proteome</keyword>
<accession>A0A1W7AEP2</accession>
<dbReference type="STRING" id="1855823.MCCS_25270"/>
<reference evidence="1 2" key="1">
    <citation type="journal article" date="2017" name="Int. J. Syst. Evol. Microbiol.">
        <title>Macrococcus canis sp. nov., a skin bacterium associated with infections in dogs.</title>
        <authorList>
            <person name="Gobeli Brawand S."/>
            <person name="Cotting K."/>
            <person name="Gomez-Sanz E."/>
            <person name="Collaud A."/>
            <person name="Thomann A."/>
            <person name="Brodard I."/>
            <person name="Rodriguez-Campos S."/>
            <person name="Strauss C."/>
            <person name="Perreten V."/>
        </authorList>
    </citation>
    <scope>NUCLEOTIDE SEQUENCE [LARGE SCALE GENOMIC DNA]</scope>
    <source>
        <strain evidence="1 2">KM45013</strain>
    </source>
</reference>
<evidence type="ECO:0000313" key="1">
    <source>
        <dbReference type="EMBL" id="ARQ08083.1"/>
    </source>
</evidence>
<name>A0A1W7AEP2_9STAP</name>
<dbReference type="AlphaFoldDB" id="A0A1W7AEP2"/>